<dbReference type="OrthoDB" id="912914at2759"/>
<dbReference type="InterPro" id="IPR008176">
    <property type="entry name" value="Defensin_plant"/>
</dbReference>
<dbReference type="EMBL" id="NKXS01007550">
    <property type="protein sequence ID" value="PIM99519.1"/>
    <property type="molecule type" value="Genomic_DNA"/>
</dbReference>
<protein>
    <recommendedName>
        <fullName evidence="7">Knottins-like domain-containing protein</fullName>
    </recommendedName>
</protein>
<dbReference type="STRING" id="429701.A0A2G9G3N2"/>
<organism evidence="8 9">
    <name type="scientific">Handroanthus impetiginosus</name>
    <dbReference type="NCBI Taxonomy" id="429701"/>
    <lineage>
        <taxon>Eukaryota</taxon>
        <taxon>Viridiplantae</taxon>
        <taxon>Streptophyta</taxon>
        <taxon>Embryophyta</taxon>
        <taxon>Tracheophyta</taxon>
        <taxon>Spermatophyta</taxon>
        <taxon>Magnoliopsida</taxon>
        <taxon>eudicotyledons</taxon>
        <taxon>Gunneridae</taxon>
        <taxon>Pentapetalae</taxon>
        <taxon>asterids</taxon>
        <taxon>lamiids</taxon>
        <taxon>Lamiales</taxon>
        <taxon>Bignoniaceae</taxon>
        <taxon>Crescentiina</taxon>
        <taxon>Tabebuia alliance</taxon>
        <taxon>Handroanthus</taxon>
    </lineage>
</organism>
<reference evidence="9" key="1">
    <citation type="journal article" date="2018" name="Gigascience">
        <title>Genome assembly of the Pink Ipe (Handroanthus impetiginosus, Bignoniaceae), a highly valued, ecologically keystone Neotropical timber forest tree.</title>
        <authorList>
            <person name="Silva-Junior O.B."/>
            <person name="Grattapaglia D."/>
            <person name="Novaes E."/>
            <person name="Collevatti R.G."/>
        </authorList>
    </citation>
    <scope>NUCLEOTIDE SEQUENCE [LARGE SCALE GENOMIC DNA]</scope>
    <source>
        <strain evidence="9">cv. UFG-1</strain>
    </source>
</reference>
<sequence>MCRGLFGLVLVVLLVSFIETESAICETRSQLFRGLCFRADNCASICEKEGFLTGECKGFLFRCICQKECGDGASRGGSSGSAGGPQDGEDGGDGGDGGDAGDGGSPDGPSGDPMSSNRSIFL</sequence>
<evidence type="ECO:0000256" key="4">
    <source>
        <dbReference type="ARBA" id="ARBA00023157"/>
    </source>
</evidence>
<dbReference type="InterPro" id="IPR003614">
    <property type="entry name" value="Knottins"/>
</dbReference>
<dbReference type="PROSITE" id="PS00940">
    <property type="entry name" value="GAMMA_THIONIN"/>
    <property type="match status" value="1"/>
</dbReference>
<gene>
    <name evidence="8" type="ORF">CDL12_27986</name>
</gene>
<keyword evidence="2" id="KW-0964">Secreted</keyword>
<dbReference type="GO" id="GO:0006952">
    <property type="term" value="P:defense response"/>
    <property type="evidence" value="ECO:0007669"/>
    <property type="project" value="InterPro"/>
</dbReference>
<dbReference type="PRINTS" id="PR00288">
    <property type="entry name" value="PUROTHIONIN"/>
</dbReference>
<accession>A0A2G9G3N2</accession>
<dbReference type="Pfam" id="PF00304">
    <property type="entry name" value="Gamma-thionin"/>
    <property type="match status" value="1"/>
</dbReference>
<feature type="signal peptide" evidence="6">
    <location>
        <begin position="1"/>
        <end position="22"/>
    </location>
</feature>
<feature type="chain" id="PRO_5013755496" description="Knottins-like domain-containing protein" evidence="6">
    <location>
        <begin position="23"/>
        <end position="122"/>
    </location>
</feature>
<evidence type="ECO:0000259" key="7">
    <source>
        <dbReference type="SMART" id="SM00505"/>
    </source>
</evidence>
<evidence type="ECO:0000313" key="8">
    <source>
        <dbReference type="EMBL" id="PIM99519.1"/>
    </source>
</evidence>
<feature type="domain" description="Knottins-like" evidence="7">
    <location>
        <begin position="24"/>
        <end position="69"/>
    </location>
</feature>
<dbReference type="GO" id="GO:0005576">
    <property type="term" value="C:extracellular region"/>
    <property type="evidence" value="ECO:0007669"/>
    <property type="project" value="UniProtKB-SubCell"/>
</dbReference>
<dbReference type="AlphaFoldDB" id="A0A2G9G3N2"/>
<evidence type="ECO:0000256" key="1">
    <source>
        <dbReference type="ARBA" id="ARBA00004613"/>
    </source>
</evidence>
<keyword evidence="9" id="KW-1185">Reference proteome</keyword>
<dbReference type="PANTHER" id="PTHR33147:SF39">
    <property type="entry name" value="DRO1 PROTEIN-RELATED"/>
    <property type="match status" value="1"/>
</dbReference>
<name>A0A2G9G3N2_9LAMI</name>
<feature type="compositionally biased region" description="Gly residues" evidence="5">
    <location>
        <begin position="73"/>
        <end position="86"/>
    </location>
</feature>
<keyword evidence="3 6" id="KW-0732">Signal</keyword>
<proteinExistence type="predicted"/>
<dbReference type="PANTHER" id="PTHR33147">
    <property type="entry name" value="DEFENSIN-LIKE PROTEIN 1"/>
    <property type="match status" value="1"/>
</dbReference>
<keyword evidence="4" id="KW-1015">Disulfide bond</keyword>
<evidence type="ECO:0000256" key="3">
    <source>
        <dbReference type="ARBA" id="ARBA00022729"/>
    </source>
</evidence>
<feature type="region of interest" description="Disordered" evidence="5">
    <location>
        <begin position="71"/>
        <end position="122"/>
    </location>
</feature>
<evidence type="ECO:0000256" key="5">
    <source>
        <dbReference type="SAM" id="MobiDB-lite"/>
    </source>
</evidence>
<dbReference type="CDD" id="cd00107">
    <property type="entry name" value="Knot1"/>
    <property type="match status" value="1"/>
</dbReference>
<evidence type="ECO:0000313" key="9">
    <source>
        <dbReference type="Proteomes" id="UP000231279"/>
    </source>
</evidence>
<comment type="subcellular location">
    <subcellularLocation>
        <location evidence="1">Secreted</location>
    </subcellularLocation>
</comment>
<evidence type="ECO:0000256" key="6">
    <source>
        <dbReference type="SAM" id="SignalP"/>
    </source>
</evidence>
<evidence type="ECO:0000256" key="2">
    <source>
        <dbReference type="ARBA" id="ARBA00022525"/>
    </source>
</evidence>
<comment type="caution">
    <text evidence="8">The sequence shown here is derived from an EMBL/GenBank/DDBJ whole genome shotgun (WGS) entry which is preliminary data.</text>
</comment>
<dbReference type="SMART" id="SM00505">
    <property type="entry name" value="Knot1"/>
    <property type="match status" value="1"/>
</dbReference>
<feature type="compositionally biased region" description="Gly residues" evidence="5">
    <location>
        <begin position="94"/>
        <end position="106"/>
    </location>
</feature>
<dbReference type="InterPro" id="IPR036574">
    <property type="entry name" value="Scorpion_toxin-like_sf"/>
</dbReference>
<dbReference type="Proteomes" id="UP000231279">
    <property type="component" value="Unassembled WGS sequence"/>
</dbReference>
<dbReference type="SUPFAM" id="SSF57095">
    <property type="entry name" value="Scorpion toxin-like"/>
    <property type="match status" value="1"/>
</dbReference>
<dbReference type="Gene3D" id="3.30.30.10">
    <property type="entry name" value="Knottin, scorpion toxin-like"/>
    <property type="match status" value="1"/>
</dbReference>